<name>A0A2M7IHN6_9BACT</name>
<evidence type="ECO:0000313" key="3">
    <source>
        <dbReference type="Proteomes" id="UP000229561"/>
    </source>
</evidence>
<organism evidence="2 3">
    <name type="scientific">Candidatus Portnoybacteria bacterium CG_4_8_14_3_um_filter_40_10</name>
    <dbReference type="NCBI Taxonomy" id="1974801"/>
    <lineage>
        <taxon>Bacteria</taxon>
        <taxon>Candidatus Portnoyibacteriota</taxon>
    </lineage>
</organism>
<feature type="transmembrane region" description="Helical" evidence="1">
    <location>
        <begin position="160"/>
        <end position="178"/>
    </location>
</feature>
<proteinExistence type="predicted"/>
<evidence type="ECO:0000313" key="2">
    <source>
        <dbReference type="EMBL" id="PIW75991.1"/>
    </source>
</evidence>
<sequence length="226" mass="26268">MHLHFEFYHITLFITTILHIIDYMPENNQKLNLNWSAAEKALAEGTFSGYKIGVLETEKVFANFLEEKKIPGRDTDAKIKYVANFLSRSEQLKYAREIYKKIIEQPHFEISHEETKQVIQGYWQAMLDLQEALVTLTAWQKLNLRFKYFFAQIIKKIKKITALLAGLILLILFFYETAIGKNTALALGKSVHFLVFKIGPWILGAALVIFLLWLGLKLLKKKGRQF</sequence>
<dbReference type="EMBL" id="PFGY01000105">
    <property type="protein sequence ID" value="PIW75991.1"/>
    <property type="molecule type" value="Genomic_DNA"/>
</dbReference>
<keyword evidence="1" id="KW-0812">Transmembrane</keyword>
<protein>
    <submittedName>
        <fullName evidence="2">Uncharacterized protein</fullName>
    </submittedName>
</protein>
<reference evidence="3" key="1">
    <citation type="submission" date="2017-09" db="EMBL/GenBank/DDBJ databases">
        <title>Depth-based differentiation of microbial function through sediment-hosted aquifers and enrichment of novel symbionts in the deep terrestrial subsurface.</title>
        <authorList>
            <person name="Probst A.J."/>
            <person name="Ladd B."/>
            <person name="Jarett J.K."/>
            <person name="Geller-Mcgrath D.E."/>
            <person name="Sieber C.M.K."/>
            <person name="Emerson J.B."/>
            <person name="Anantharaman K."/>
            <person name="Thomas B.C."/>
            <person name="Malmstrom R."/>
            <person name="Stieglmeier M."/>
            <person name="Klingl A."/>
            <person name="Woyke T."/>
            <person name="Ryan C.M."/>
            <person name="Banfield J.F."/>
        </authorList>
    </citation>
    <scope>NUCLEOTIDE SEQUENCE [LARGE SCALE GENOMIC DNA]</scope>
</reference>
<dbReference type="Proteomes" id="UP000229561">
    <property type="component" value="Unassembled WGS sequence"/>
</dbReference>
<keyword evidence="1" id="KW-1133">Transmembrane helix</keyword>
<feature type="transmembrane region" description="Helical" evidence="1">
    <location>
        <begin position="198"/>
        <end position="216"/>
    </location>
</feature>
<gene>
    <name evidence="2" type="ORF">CO001_03745</name>
</gene>
<comment type="caution">
    <text evidence="2">The sequence shown here is derived from an EMBL/GenBank/DDBJ whole genome shotgun (WGS) entry which is preliminary data.</text>
</comment>
<dbReference type="AlphaFoldDB" id="A0A2M7IHN6"/>
<keyword evidence="1" id="KW-0472">Membrane</keyword>
<evidence type="ECO:0000256" key="1">
    <source>
        <dbReference type="SAM" id="Phobius"/>
    </source>
</evidence>
<accession>A0A2M7IHN6</accession>